<dbReference type="Proteomes" id="UP000254802">
    <property type="component" value="Unassembled WGS sequence"/>
</dbReference>
<organism evidence="1 2">
    <name type="scientific">Mannheimia haemolytica</name>
    <name type="common">Pasteurella haemolytica</name>
    <dbReference type="NCBI Taxonomy" id="75985"/>
    <lineage>
        <taxon>Bacteria</taxon>
        <taxon>Pseudomonadati</taxon>
        <taxon>Pseudomonadota</taxon>
        <taxon>Gammaproteobacteria</taxon>
        <taxon>Pasteurellales</taxon>
        <taxon>Pasteurellaceae</taxon>
        <taxon>Mannheimia</taxon>
    </lineage>
</organism>
<protein>
    <submittedName>
        <fullName evidence="1">Uncharacterized protein conserved in bacteria</fullName>
    </submittedName>
</protein>
<accession>A0A378N5N3</accession>
<name>A0A378N5N3_MANHA</name>
<dbReference type="AlphaFoldDB" id="A0A378N5N3"/>
<gene>
    <name evidence="1" type="ORF">NCTC10638_02891</name>
</gene>
<dbReference type="EMBL" id="UGPN01000002">
    <property type="protein sequence ID" value="STY63721.1"/>
    <property type="molecule type" value="Genomic_DNA"/>
</dbReference>
<sequence length="30" mass="3646">MSEVNKSFHDMLEYVHLYRLKNKLHRENGG</sequence>
<reference evidence="1 2" key="1">
    <citation type="submission" date="2018-06" db="EMBL/GenBank/DDBJ databases">
        <authorList>
            <consortium name="Pathogen Informatics"/>
            <person name="Doyle S."/>
        </authorList>
    </citation>
    <scope>NUCLEOTIDE SEQUENCE [LARGE SCALE GENOMIC DNA]</scope>
    <source>
        <strain evidence="1 2">NCTC10638</strain>
    </source>
</reference>
<evidence type="ECO:0000313" key="2">
    <source>
        <dbReference type="Proteomes" id="UP000254802"/>
    </source>
</evidence>
<proteinExistence type="predicted"/>
<evidence type="ECO:0000313" key="1">
    <source>
        <dbReference type="EMBL" id="STY63721.1"/>
    </source>
</evidence>